<sequence>MHHCHIFVLHRSFLAGTYLKMAPSSNVVFMLILTTLVFSHGQASANGETITEKIQHGFTDVGESDAALTATREKIVEGLKTVTDMSDQLRVATQKINIFNAPQQGAVIASGFATIIQKVSEGIVRVDRVTSGPLPDADAQLVVDALTTFVQVHQALLNVVIGKHGILTMIPFFEPIRMSLVSLEAVIDRLAFDLIALIPTQKSSATIQFQKLDVTLKDAEDTYSFPLASAESDAALTATTEKIVEGLKTVTDMSDQLRVATQKINIFNAPQQGAVIASGFATIIQKVSEGIVRVDRVTSGPLPDADAQLVVDALTTFVQVHQALLNVVIGKHGILTMIPFFEPIRMSLVSLEAVIDRLAFDLIALIPTQKSSATIQFQKLDVTLKDAEDTYSFPLASAESDAALTATTEKIVEGLKTVTDMSDQLRVATQKINIFNAPQQGAVIASGFATIIQKVSEGIVRVDRVTSGPLPDADAQLVVDALTTFVQVHQALLNVVIGKHGILTMIPFFEPIRMSLVSLEAVIDRLAFDLIALIPTQKSSATIQFQKLDVTLKDAEDTYSFPLASAESDAALTATTEKIVEGLKTVTDMSDQLRVATQKINIFNAPQQGAVIASGFATIIQKVSEGIVRVDRVTSGPLPDADAQLVVDALTTFVQVHQALLNVVIGKHGILTMIPFFEPIRMSLVSLEAVIDRLAFDLIALIPTQKSSATIQFQKLDVTLKDAEDTYSFPLASAESDAALTATTEKIVEGLKTVTDMSDQLRVATQKINIFNAPQQGAVIASGFATIIQKVSEGIVRVDRVTSGPLPDADAQLVVDALTTFVQVHQALLNVVIGKHGILTMIPFFEPIRMSLVSLEAVIDRLAFDLIALIPTQKSSATIQFQKLDVTLKDAEDTYSFPLASAESDAALTATTEKIVEGLKTVTDMSDQLRVATQKINIFNAPQQGAVIASGFATIIQKVSEGIVRVDRVTSGPLPDADAQLVVDALTTFVQVHQALLNVVIGKHGILTMIPFFEPIRMSLVSLEAVIDRLAFDLIALIPTQKSSATIQFQKLDVTLKDAEDTYSFPLASKTDAQTEILR</sequence>
<evidence type="ECO:0000313" key="2">
    <source>
        <dbReference type="EMBL" id="BBN12239.1"/>
    </source>
</evidence>
<evidence type="ECO:0000256" key="1">
    <source>
        <dbReference type="SAM" id="SignalP"/>
    </source>
</evidence>
<gene>
    <name evidence="2" type="ORF">Mp_5g18410</name>
</gene>
<keyword evidence="1" id="KW-0732">Signal</keyword>
<proteinExistence type="predicted"/>
<dbReference type="Proteomes" id="UP001162541">
    <property type="component" value="Chromosome 5"/>
</dbReference>
<evidence type="ECO:0000313" key="3">
    <source>
        <dbReference type="Proteomes" id="UP001162541"/>
    </source>
</evidence>
<accession>A0AAF6BJQ5</accession>
<organism evidence="2 3">
    <name type="scientific">Marchantia polymorpha subsp. ruderalis</name>
    <dbReference type="NCBI Taxonomy" id="1480154"/>
    <lineage>
        <taxon>Eukaryota</taxon>
        <taxon>Viridiplantae</taxon>
        <taxon>Streptophyta</taxon>
        <taxon>Embryophyta</taxon>
        <taxon>Marchantiophyta</taxon>
        <taxon>Marchantiopsida</taxon>
        <taxon>Marchantiidae</taxon>
        <taxon>Marchantiales</taxon>
        <taxon>Marchantiaceae</taxon>
        <taxon>Marchantia</taxon>
    </lineage>
</organism>
<dbReference type="AlphaFoldDB" id="A0AAF6BJQ5"/>
<dbReference type="EMBL" id="AP019870">
    <property type="protein sequence ID" value="BBN12239.1"/>
    <property type="molecule type" value="Genomic_DNA"/>
</dbReference>
<protein>
    <submittedName>
        <fullName evidence="2">Uncharacterized protein</fullName>
    </submittedName>
</protein>
<reference evidence="3" key="1">
    <citation type="journal article" date="2020" name="Curr. Biol.">
        <title>Chromatin organization in early land plants reveals an ancestral association between H3K27me3, transposons, and constitutive heterochromatin.</title>
        <authorList>
            <person name="Montgomery S.A."/>
            <person name="Tanizawa Y."/>
            <person name="Galik B."/>
            <person name="Wang N."/>
            <person name="Ito T."/>
            <person name="Mochizuki T."/>
            <person name="Akimcheva S."/>
            <person name="Bowman J.L."/>
            <person name="Cognat V."/>
            <person name="Marechal-Drouard L."/>
            <person name="Ekker H."/>
            <person name="Hong S.F."/>
            <person name="Kohchi T."/>
            <person name="Lin S.S."/>
            <person name="Liu L.D."/>
            <person name="Nakamura Y."/>
            <person name="Valeeva L.R."/>
            <person name="Shakirov E.V."/>
            <person name="Shippen D.E."/>
            <person name="Wei W.L."/>
            <person name="Yagura M."/>
            <person name="Yamaoka S."/>
            <person name="Yamato K.T."/>
            <person name="Liu C."/>
            <person name="Berger F."/>
        </authorList>
    </citation>
    <scope>NUCLEOTIDE SEQUENCE [LARGE SCALE GENOMIC DNA]</scope>
    <source>
        <strain evidence="3">Tak-1</strain>
    </source>
</reference>
<dbReference type="Pfam" id="PF17615">
    <property type="entry name" value="C166"/>
    <property type="match status" value="6"/>
</dbReference>
<name>A0AAF6BJQ5_MARPO</name>
<feature type="chain" id="PRO_5041946426" evidence="1">
    <location>
        <begin position="46"/>
        <end position="1079"/>
    </location>
</feature>
<feature type="signal peptide" evidence="1">
    <location>
        <begin position="1"/>
        <end position="45"/>
    </location>
</feature>